<feature type="region of interest" description="Disordered" evidence="1">
    <location>
        <begin position="41"/>
        <end position="63"/>
    </location>
</feature>
<reference evidence="2 3" key="1">
    <citation type="submission" date="2020-08" db="EMBL/GenBank/DDBJ databases">
        <title>A Genomic Blueprint of the Chicken Gut Microbiome.</title>
        <authorList>
            <person name="Gilroy R."/>
            <person name="Ravi A."/>
            <person name="Getino M."/>
            <person name="Pursley I."/>
            <person name="Horton D.L."/>
            <person name="Alikhan N.-F."/>
            <person name="Baker D."/>
            <person name="Gharbi K."/>
            <person name="Hall N."/>
            <person name="Watson M."/>
            <person name="Adriaenssens E.M."/>
            <person name="Foster-Nyarko E."/>
            <person name="Jarju S."/>
            <person name="Secka A."/>
            <person name="Antonio M."/>
            <person name="Oren A."/>
            <person name="Chaudhuri R."/>
            <person name="La Ragione R.M."/>
            <person name="Hildebrand F."/>
            <person name="Pallen M.J."/>
        </authorList>
    </citation>
    <scope>NUCLEOTIDE SEQUENCE [LARGE SCALE GENOMIC DNA]</scope>
    <source>
        <strain evidence="2 3">Sa2BVA9</strain>
    </source>
</reference>
<gene>
    <name evidence="2" type="ORF">H9647_23855</name>
</gene>
<dbReference type="RefSeq" id="WP_191804768.1">
    <property type="nucleotide sequence ID" value="NZ_JACSQL010000020.1"/>
</dbReference>
<organism evidence="2 3">
    <name type="scientific">Paenibacillus gallinarum</name>
    <dbReference type="NCBI Taxonomy" id="2762232"/>
    <lineage>
        <taxon>Bacteria</taxon>
        <taxon>Bacillati</taxon>
        <taxon>Bacillota</taxon>
        <taxon>Bacilli</taxon>
        <taxon>Bacillales</taxon>
        <taxon>Paenibacillaceae</taxon>
        <taxon>Paenibacillus</taxon>
    </lineage>
</organism>
<feature type="compositionally biased region" description="Polar residues" evidence="1">
    <location>
        <begin position="53"/>
        <end position="63"/>
    </location>
</feature>
<protein>
    <submittedName>
        <fullName evidence="2">Uncharacterized protein</fullName>
    </submittedName>
</protein>
<comment type="caution">
    <text evidence="2">The sequence shown here is derived from an EMBL/GenBank/DDBJ whole genome shotgun (WGS) entry which is preliminary data.</text>
</comment>
<feature type="compositionally biased region" description="Basic and acidic residues" evidence="1">
    <location>
        <begin position="42"/>
        <end position="51"/>
    </location>
</feature>
<sequence>MNEIIASIEEFFRFMNANGEGLYRSLLIGFQIVSEIKKSRKEKKEEAEKKKTASVNKIKTQND</sequence>
<keyword evidence="3" id="KW-1185">Reference proteome</keyword>
<evidence type="ECO:0000256" key="1">
    <source>
        <dbReference type="SAM" id="MobiDB-lite"/>
    </source>
</evidence>
<name>A0ABR8T5Q7_9BACL</name>
<dbReference type="EMBL" id="JACSQL010000020">
    <property type="protein sequence ID" value="MBD7971109.1"/>
    <property type="molecule type" value="Genomic_DNA"/>
</dbReference>
<dbReference type="Proteomes" id="UP000608071">
    <property type="component" value="Unassembled WGS sequence"/>
</dbReference>
<accession>A0ABR8T5Q7</accession>
<proteinExistence type="predicted"/>
<evidence type="ECO:0000313" key="2">
    <source>
        <dbReference type="EMBL" id="MBD7971109.1"/>
    </source>
</evidence>
<evidence type="ECO:0000313" key="3">
    <source>
        <dbReference type="Proteomes" id="UP000608071"/>
    </source>
</evidence>